<dbReference type="EMBL" id="JAAGMN010006455">
    <property type="protein sequence ID" value="NEE16962.1"/>
    <property type="molecule type" value="Genomic_DNA"/>
</dbReference>
<feature type="non-terminal residue" evidence="2">
    <location>
        <position position="76"/>
    </location>
</feature>
<evidence type="ECO:0000313" key="2">
    <source>
        <dbReference type="EMBL" id="NEE16962.1"/>
    </source>
</evidence>
<sequence length="76" mass="7886">MGDRLSRGAATGRRRGHPGGAAIGPWGPRDDTALHTALAAALLADDPGPEGEHRALAAFRTARDSGAHGARTRHRD</sequence>
<evidence type="ECO:0000256" key="1">
    <source>
        <dbReference type="SAM" id="MobiDB-lite"/>
    </source>
</evidence>
<dbReference type="AlphaFoldDB" id="A0A6G3XH86"/>
<proteinExistence type="predicted"/>
<accession>A0A6G3XH86</accession>
<comment type="caution">
    <text evidence="2">The sequence shown here is derived from an EMBL/GenBank/DDBJ whole genome shotgun (WGS) entry which is preliminary data.</text>
</comment>
<name>A0A6G3XH86_9ACTN</name>
<organism evidence="2">
    <name type="scientific">Streptomyces sp. SID7499</name>
    <dbReference type="NCBI Taxonomy" id="2706086"/>
    <lineage>
        <taxon>Bacteria</taxon>
        <taxon>Bacillati</taxon>
        <taxon>Actinomycetota</taxon>
        <taxon>Actinomycetes</taxon>
        <taxon>Kitasatosporales</taxon>
        <taxon>Streptomycetaceae</taxon>
        <taxon>Streptomyces</taxon>
    </lineage>
</organism>
<gene>
    <name evidence="2" type="ORF">G3M58_62165</name>
</gene>
<reference evidence="2" key="1">
    <citation type="submission" date="2020-01" db="EMBL/GenBank/DDBJ databases">
        <title>Insect and environment-associated Actinomycetes.</title>
        <authorList>
            <person name="Currrie C."/>
            <person name="Chevrette M."/>
            <person name="Carlson C."/>
            <person name="Stubbendieck R."/>
            <person name="Wendt-Pienkowski E."/>
        </authorList>
    </citation>
    <scope>NUCLEOTIDE SEQUENCE</scope>
    <source>
        <strain evidence="2">SID7499</strain>
    </source>
</reference>
<protein>
    <submittedName>
        <fullName evidence="2">Uncharacterized protein</fullName>
    </submittedName>
</protein>
<feature type="region of interest" description="Disordered" evidence="1">
    <location>
        <begin position="1"/>
        <end position="28"/>
    </location>
</feature>